<name>H8GXA2_DEIGI</name>
<proteinExistence type="predicted"/>
<dbReference type="Proteomes" id="UP000007575">
    <property type="component" value="Chromosome"/>
</dbReference>
<dbReference type="EMBL" id="CP002191">
    <property type="protein sequence ID" value="AFD25831.1"/>
    <property type="molecule type" value="Genomic_DNA"/>
</dbReference>
<dbReference type="PATRIC" id="fig|745776.4.peg.1956"/>
<dbReference type="RefSeq" id="WP_014685314.1">
    <property type="nucleotide sequence ID" value="NC_017790.1"/>
</dbReference>
<organism evidence="1 2">
    <name type="scientific">Deinococcus gobiensis (strain DSM 21396 / JCM 16679 / CGMCC 1.7299 / I-0)</name>
    <dbReference type="NCBI Taxonomy" id="745776"/>
    <lineage>
        <taxon>Bacteria</taxon>
        <taxon>Thermotogati</taxon>
        <taxon>Deinococcota</taxon>
        <taxon>Deinococci</taxon>
        <taxon>Deinococcales</taxon>
        <taxon>Deinococcaceae</taxon>
        <taxon>Deinococcus</taxon>
    </lineage>
</organism>
<evidence type="ECO:0000313" key="2">
    <source>
        <dbReference type="Proteomes" id="UP000007575"/>
    </source>
</evidence>
<dbReference type="KEGG" id="dgo:DGo_CA1904"/>
<protein>
    <submittedName>
        <fullName evidence="1">Uncharacterized protein</fullName>
    </submittedName>
</protein>
<keyword evidence="2" id="KW-1185">Reference proteome</keyword>
<sequence length="211" mass="21349">MILDVLYTAPLPAGFVSGTVTLKRDAVYVDQDGRKAVAIQQARINSDRSLTDVTTGQRLRTIGQGPGDPLGGPLTWVESLRLTGVPDPVNSTHTMSAIYTAAGQLNLHQPTVSAKLVDGPSNALDAAKEALSKAEAASDQAALAAEAALQAANQLGSVNTQLNGVEVSDSTAAPLGGTLISLTPAQASSVEATVRPADLGGVVITLGGSNG</sequence>
<dbReference type="AlphaFoldDB" id="H8GXA2"/>
<reference evidence="1 2" key="1">
    <citation type="journal article" date="2012" name="PLoS ONE">
        <title>Genome sequence and transcriptome analysis of the radioresistant bacterium Deinococcus gobiensis: insights into the extreme environmental adaptations.</title>
        <authorList>
            <person name="Yuan M."/>
            <person name="Chen M."/>
            <person name="Zhang W."/>
            <person name="Lu W."/>
            <person name="Wang J."/>
            <person name="Yang M."/>
            <person name="Zhao P."/>
            <person name="Tang R."/>
            <person name="Li X."/>
            <person name="Hao Y."/>
            <person name="Zhou Z."/>
            <person name="Zhan Y."/>
            <person name="Yu H."/>
            <person name="Teng C."/>
            <person name="Yan Y."/>
            <person name="Ping S."/>
            <person name="Wang Y."/>
            <person name="Lin M."/>
        </authorList>
    </citation>
    <scope>NUCLEOTIDE SEQUENCE [LARGE SCALE GENOMIC DNA]</scope>
    <source>
        <strain evidence="1 2">I-0</strain>
    </source>
</reference>
<accession>H8GXA2</accession>
<dbReference type="STRING" id="745776.DGo_CA1904"/>
<dbReference type="HOGENOM" id="CLU_1303235_0_0_0"/>
<gene>
    <name evidence="1" type="ordered locus">DGo_CA1904</name>
</gene>
<evidence type="ECO:0000313" key="1">
    <source>
        <dbReference type="EMBL" id="AFD25831.1"/>
    </source>
</evidence>